<evidence type="ECO:0000313" key="1">
    <source>
        <dbReference type="EMBL" id="PSM51281.1"/>
    </source>
</evidence>
<dbReference type="PANTHER" id="PTHR35866">
    <property type="entry name" value="PUTATIVE-RELATED"/>
    <property type="match status" value="1"/>
</dbReference>
<proteinExistence type="predicted"/>
<dbReference type="AlphaFoldDB" id="A0A2P8QYH3"/>
<dbReference type="PANTHER" id="PTHR35866:SF1">
    <property type="entry name" value="YKGJ FAMILY CYSTEINE CLUSTER PROTEIN"/>
    <property type="match status" value="1"/>
</dbReference>
<dbReference type="Proteomes" id="UP000240535">
    <property type="component" value="Unassembled WGS sequence"/>
</dbReference>
<gene>
    <name evidence="1" type="ORF">CQ405_08600</name>
</gene>
<sequence>MQKEGFCYSFNPKKCEVCKGKCCTGESGYIWITPAEMITLANHLGINVDEFRLKYLDKFGTKFSIKEKIFKDGFACIFFNEMDLNCSVYDYRPKQCRTFPFWDYFKENYEELEEECIGVKRL</sequence>
<name>A0A2P8QYH3_9BACT</name>
<protein>
    <submittedName>
        <fullName evidence="1">Zinc/iron-chelating domain-containing protein</fullName>
    </submittedName>
</protein>
<dbReference type="EMBL" id="PDHH01000009">
    <property type="protein sequence ID" value="PSM51281.1"/>
    <property type="molecule type" value="Genomic_DNA"/>
</dbReference>
<evidence type="ECO:0000313" key="2">
    <source>
        <dbReference type="Proteomes" id="UP000240535"/>
    </source>
</evidence>
<dbReference type="OrthoDB" id="9810361at2"/>
<comment type="caution">
    <text evidence="1">The sequence shown here is derived from an EMBL/GenBank/DDBJ whole genome shotgun (WGS) entry which is preliminary data.</text>
</comment>
<organism evidence="1 2">
    <name type="scientific">Campylobacter blaseri</name>
    <dbReference type="NCBI Taxonomy" id="2042961"/>
    <lineage>
        <taxon>Bacteria</taxon>
        <taxon>Pseudomonadati</taxon>
        <taxon>Campylobacterota</taxon>
        <taxon>Epsilonproteobacteria</taxon>
        <taxon>Campylobacterales</taxon>
        <taxon>Campylobacteraceae</taxon>
        <taxon>Campylobacter</taxon>
    </lineage>
</organism>
<dbReference type="Pfam" id="PF03692">
    <property type="entry name" value="CxxCxxCC"/>
    <property type="match status" value="1"/>
</dbReference>
<reference evidence="2" key="1">
    <citation type="submission" date="2017-10" db="EMBL/GenBank/DDBJ databases">
        <title>Campylobacter species from seals.</title>
        <authorList>
            <person name="Gilbert M.J."/>
            <person name="Zomer A.L."/>
            <person name="Timmerman A.J."/>
            <person name="Duim B."/>
            <person name="Wagenaar J.A."/>
        </authorList>
    </citation>
    <scope>NUCLEOTIDE SEQUENCE [LARGE SCALE GENOMIC DNA]</scope>
    <source>
        <strain evidence="2">17S00004-5</strain>
    </source>
</reference>
<keyword evidence="2" id="KW-1185">Reference proteome</keyword>
<accession>A0A2P8QYH3</accession>
<dbReference type="InterPro" id="IPR005358">
    <property type="entry name" value="Puta_zinc/iron-chelating_dom"/>
</dbReference>